<evidence type="ECO:0000313" key="2">
    <source>
        <dbReference type="EMBL" id="KAH6896031.1"/>
    </source>
</evidence>
<dbReference type="Proteomes" id="UP000777438">
    <property type="component" value="Unassembled WGS sequence"/>
</dbReference>
<comment type="caution">
    <text evidence="2">The sequence shown here is derived from an EMBL/GenBank/DDBJ whole genome shotgun (WGS) entry which is preliminary data.</text>
</comment>
<name>A0A9P8WCJ0_9HYPO</name>
<feature type="compositionally biased region" description="Polar residues" evidence="1">
    <location>
        <begin position="265"/>
        <end position="275"/>
    </location>
</feature>
<keyword evidence="3" id="KW-1185">Reference proteome</keyword>
<proteinExistence type="predicted"/>
<evidence type="ECO:0000313" key="3">
    <source>
        <dbReference type="Proteomes" id="UP000777438"/>
    </source>
</evidence>
<feature type="compositionally biased region" description="Polar residues" evidence="1">
    <location>
        <begin position="39"/>
        <end position="79"/>
    </location>
</feature>
<evidence type="ECO:0000256" key="1">
    <source>
        <dbReference type="SAM" id="MobiDB-lite"/>
    </source>
</evidence>
<feature type="region of interest" description="Disordered" evidence="1">
    <location>
        <begin position="1"/>
        <end position="373"/>
    </location>
</feature>
<feature type="compositionally biased region" description="Low complexity" evidence="1">
    <location>
        <begin position="212"/>
        <end position="227"/>
    </location>
</feature>
<feature type="region of interest" description="Disordered" evidence="1">
    <location>
        <begin position="390"/>
        <end position="446"/>
    </location>
</feature>
<sequence>MGETKITDFFSPRTPARKPSRPGASASAGGVGRTGSQGGASENHQQNARLSNTKPSSQQLAPHSVSQPGATPSQGNLNSAYPAASVSIPSTPPSPVVTSRSTAPKRRRPLPGDRIPETPKPSRRNGPSHIRSLRTPDKPLPLALGSSPFTPIDISSADESSDSDCRVQRVVRTPSRKHKESDSTPSKTQLKGLRTDGPASAPRPKVQPRPKSPASRSARVAATRATSLPPVSFSSAQRSASIPRHPATPTTRKSPCIAKFARPKNAQSRVASSAQFVDGAEDSDCIIVKTQKSPMKRRQSNSGNVPAKKRRIAMDLPVPVINSQASNGGGGSDCEILDVIEKPTKPTPSHKAVHPSSSVQDRDAGSDQVSVPRSATVALSEKIASCSSAIAGSPRTPTITGLLKSPSLSQAKESPMIDLTQDSSSDSDDWDRFEDALETQSRDRLP</sequence>
<protein>
    <submittedName>
        <fullName evidence="2">Uncharacterized protein</fullName>
    </submittedName>
</protein>
<accession>A0A9P8WCJ0</accession>
<gene>
    <name evidence="2" type="ORF">B0T10DRAFT_230748</name>
</gene>
<organism evidence="2 3">
    <name type="scientific">Thelonectria olida</name>
    <dbReference type="NCBI Taxonomy" id="1576542"/>
    <lineage>
        <taxon>Eukaryota</taxon>
        <taxon>Fungi</taxon>
        <taxon>Dikarya</taxon>
        <taxon>Ascomycota</taxon>
        <taxon>Pezizomycotina</taxon>
        <taxon>Sordariomycetes</taxon>
        <taxon>Hypocreomycetidae</taxon>
        <taxon>Hypocreales</taxon>
        <taxon>Nectriaceae</taxon>
        <taxon>Thelonectria</taxon>
    </lineage>
</organism>
<feature type="compositionally biased region" description="Polar residues" evidence="1">
    <location>
        <begin position="390"/>
        <end position="399"/>
    </location>
</feature>
<reference evidence="2 3" key="1">
    <citation type="journal article" date="2021" name="Nat. Commun.">
        <title>Genetic determinants of endophytism in the Arabidopsis root mycobiome.</title>
        <authorList>
            <person name="Mesny F."/>
            <person name="Miyauchi S."/>
            <person name="Thiergart T."/>
            <person name="Pickel B."/>
            <person name="Atanasova L."/>
            <person name="Karlsson M."/>
            <person name="Huettel B."/>
            <person name="Barry K.W."/>
            <person name="Haridas S."/>
            <person name="Chen C."/>
            <person name="Bauer D."/>
            <person name="Andreopoulos W."/>
            <person name="Pangilinan J."/>
            <person name="LaButti K."/>
            <person name="Riley R."/>
            <person name="Lipzen A."/>
            <person name="Clum A."/>
            <person name="Drula E."/>
            <person name="Henrissat B."/>
            <person name="Kohler A."/>
            <person name="Grigoriev I.V."/>
            <person name="Martin F.M."/>
            <person name="Hacquard S."/>
        </authorList>
    </citation>
    <scope>NUCLEOTIDE SEQUENCE [LARGE SCALE GENOMIC DNA]</scope>
    <source>
        <strain evidence="2 3">MPI-CAGE-CH-0241</strain>
    </source>
</reference>
<dbReference type="EMBL" id="JAGPYM010000004">
    <property type="protein sequence ID" value="KAH6896031.1"/>
    <property type="molecule type" value="Genomic_DNA"/>
</dbReference>
<feature type="compositionally biased region" description="Gly residues" evidence="1">
    <location>
        <begin position="29"/>
        <end position="38"/>
    </location>
</feature>
<dbReference type="AlphaFoldDB" id="A0A9P8WCJ0"/>